<feature type="transmembrane region" description="Helical" evidence="8">
    <location>
        <begin position="55"/>
        <end position="79"/>
    </location>
</feature>
<evidence type="ECO:0000256" key="7">
    <source>
        <dbReference type="ARBA" id="ARBA00023136"/>
    </source>
</evidence>
<dbReference type="AlphaFoldDB" id="A0A2T6C9G9"/>
<dbReference type="Proteomes" id="UP000244240">
    <property type="component" value="Unassembled WGS sequence"/>
</dbReference>
<keyword evidence="7 8" id="KW-0472">Membrane</keyword>
<keyword evidence="5 8" id="KW-0812">Transmembrane</keyword>
<dbReference type="GO" id="GO:0055085">
    <property type="term" value="P:transmembrane transport"/>
    <property type="evidence" value="ECO:0007669"/>
    <property type="project" value="InterPro"/>
</dbReference>
<organism evidence="9 10">
    <name type="scientific">Melghirimyces profundicolus</name>
    <dbReference type="NCBI Taxonomy" id="1242148"/>
    <lineage>
        <taxon>Bacteria</taxon>
        <taxon>Bacillati</taxon>
        <taxon>Bacillota</taxon>
        <taxon>Bacilli</taxon>
        <taxon>Bacillales</taxon>
        <taxon>Thermoactinomycetaceae</taxon>
        <taxon>Melghirimyces</taxon>
    </lineage>
</organism>
<evidence type="ECO:0000256" key="4">
    <source>
        <dbReference type="ARBA" id="ARBA00022475"/>
    </source>
</evidence>
<evidence type="ECO:0000256" key="1">
    <source>
        <dbReference type="ARBA" id="ARBA00004651"/>
    </source>
</evidence>
<dbReference type="OrthoDB" id="148377at2"/>
<proteinExistence type="inferred from homology"/>
<feature type="transmembrane region" description="Helical" evidence="8">
    <location>
        <begin position="277"/>
        <end position="296"/>
    </location>
</feature>
<dbReference type="GO" id="GO:0005886">
    <property type="term" value="C:plasma membrane"/>
    <property type="evidence" value="ECO:0007669"/>
    <property type="project" value="UniProtKB-SubCell"/>
</dbReference>
<dbReference type="InterPro" id="IPR004776">
    <property type="entry name" value="Mem_transp_PIN-like"/>
</dbReference>
<evidence type="ECO:0000256" key="3">
    <source>
        <dbReference type="ARBA" id="ARBA00022448"/>
    </source>
</evidence>
<dbReference type="PANTHER" id="PTHR36838:SF1">
    <property type="entry name" value="SLR1864 PROTEIN"/>
    <property type="match status" value="1"/>
</dbReference>
<dbReference type="InterPro" id="IPR038770">
    <property type="entry name" value="Na+/solute_symporter_sf"/>
</dbReference>
<feature type="transmembrane region" description="Helical" evidence="8">
    <location>
        <begin position="153"/>
        <end position="170"/>
    </location>
</feature>
<accession>A0A2T6C9G9</accession>
<feature type="transmembrane region" description="Helical" evidence="8">
    <location>
        <begin position="91"/>
        <end position="114"/>
    </location>
</feature>
<evidence type="ECO:0000256" key="6">
    <source>
        <dbReference type="ARBA" id="ARBA00022989"/>
    </source>
</evidence>
<feature type="transmembrane region" description="Helical" evidence="8">
    <location>
        <begin position="244"/>
        <end position="265"/>
    </location>
</feature>
<feature type="transmembrane region" description="Helical" evidence="8">
    <location>
        <begin position="220"/>
        <end position="238"/>
    </location>
</feature>
<reference evidence="9 10" key="1">
    <citation type="submission" date="2018-04" db="EMBL/GenBank/DDBJ databases">
        <title>Genomic Encyclopedia of Archaeal and Bacterial Type Strains, Phase II (KMG-II): from individual species to whole genera.</title>
        <authorList>
            <person name="Goeker M."/>
        </authorList>
    </citation>
    <scope>NUCLEOTIDE SEQUENCE [LARGE SCALE GENOMIC DNA]</scope>
    <source>
        <strain evidence="9 10">DSM 45787</strain>
    </source>
</reference>
<sequence>MVFIQVILPVFLILGAGFIGQKLLHLNIRSLSTAGLYLMSPWLAFRTFYTNEVGFQHLSILIYSVTLSFLLIGVVKLAAKFAGWSASEESGLILASAFMNNGNMGVPVILFAFSQEAFDYAVMIMVIHTFLMGTVGIYVAARGSMPAKEALKPAVRMPIAYAAVLGLLWQRFGWPMPEELFKAVDLLADAAIPTIMLALGMQLSTIRLHTADLGKISFSLAVRLLLSPLIAWGLAVLLGAEPLLLKVMVVAAAMPTAAITTMYSLQFDSQPKLVSSITLTSTLLSAFTVSGLLWVLS</sequence>
<keyword evidence="10" id="KW-1185">Reference proteome</keyword>
<dbReference type="EMBL" id="QBKR01000001">
    <property type="protein sequence ID" value="PTX64969.1"/>
    <property type="molecule type" value="Genomic_DNA"/>
</dbReference>
<dbReference type="PANTHER" id="PTHR36838">
    <property type="entry name" value="AUXIN EFFLUX CARRIER FAMILY PROTEIN"/>
    <property type="match status" value="1"/>
</dbReference>
<evidence type="ECO:0000313" key="9">
    <source>
        <dbReference type="EMBL" id="PTX64969.1"/>
    </source>
</evidence>
<evidence type="ECO:0000256" key="8">
    <source>
        <dbReference type="SAM" id="Phobius"/>
    </source>
</evidence>
<feature type="transmembrane region" description="Helical" evidence="8">
    <location>
        <begin position="6"/>
        <end position="24"/>
    </location>
</feature>
<feature type="transmembrane region" description="Helical" evidence="8">
    <location>
        <begin position="190"/>
        <end position="208"/>
    </location>
</feature>
<evidence type="ECO:0000313" key="10">
    <source>
        <dbReference type="Proteomes" id="UP000244240"/>
    </source>
</evidence>
<gene>
    <name evidence="9" type="ORF">C8P63_101191</name>
</gene>
<comment type="subcellular location">
    <subcellularLocation>
        <location evidence="1">Cell membrane</location>
        <topology evidence="1">Multi-pass membrane protein</topology>
    </subcellularLocation>
</comment>
<keyword evidence="6 8" id="KW-1133">Transmembrane helix</keyword>
<comment type="similarity">
    <text evidence="2">Belongs to the auxin efflux carrier (TC 2.A.69) family.</text>
</comment>
<evidence type="ECO:0008006" key="11">
    <source>
        <dbReference type="Google" id="ProtNLM"/>
    </source>
</evidence>
<dbReference type="Gene3D" id="1.20.1530.20">
    <property type="match status" value="1"/>
</dbReference>
<evidence type="ECO:0000256" key="5">
    <source>
        <dbReference type="ARBA" id="ARBA00022692"/>
    </source>
</evidence>
<evidence type="ECO:0000256" key="2">
    <source>
        <dbReference type="ARBA" id="ARBA00010145"/>
    </source>
</evidence>
<dbReference type="Pfam" id="PF03547">
    <property type="entry name" value="Mem_trans"/>
    <property type="match status" value="1"/>
</dbReference>
<dbReference type="RefSeq" id="WP_108021451.1">
    <property type="nucleotide sequence ID" value="NZ_QBKR01000001.1"/>
</dbReference>
<comment type="caution">
    <text evidence="9">The sequence shown here is derived from an EMBL/GenBank/DDBJ whole genome shotgun (WGS) entry which is preliminary data.</text>
</comment>
<keyword evidence="4" id="KW-1003">Cell membrane</keyword>
<name>A0A2T6C9G9_9BACL</name>
<protein>
    <recommendedName>
        <fullName evidence="11">AEC family transporter</fullName>
    </recommendedName>
</protein>
<feature type="transmembrane region" description="Helical" evidence="8">
    <location>
        <begin position="31"/>
        <end position="49"/>
    </location>
</feature>
<feature type="transmembrane region" description="Helical" evidence="8">
    <location>
        <begin position="120"/>
        <end position="141"/>
    </location>
</feature>
<keyword evidence="3" id="KW-0813">Transport</keyword>